<keyword evidence="3 10" id="KW-0813">Transport</keyword>
<dbReference type="Proteomes" id="UP000815677">
    <property type="component" value="Unassembled WGS sequence"/>
</dbReference>
<keyword evidence="7" id="KW-0496">Mitochondrion</keyword>
<evidence type="ECO:0000256" key="3">
    <source>
        <dbReference type="ARBA" id="ARBA00022448"/>
    </source>
</evidence>
<protein>
    <recommendedName>
        <fullName evidence="14">Mitochondrial carrier</fullName>
    </recommendedName>
</protein>
<feature type="transmembrane region" description="Helical" evidence="11">
    <location>
        <begin position="222"/>
        <end position="242"/>
    </location>
</feature>
<organism evidence="12 13">
    <name type="scientific">Mycena chlorophos</name>
    <name type="common">Agaric fungus</name>
    <name type="synonym">Agaricus chlorophos</name>
    <dbReference type="NCBI Taxonomy" id="658473"/>
    <lineage>
        <taxon>Eukaryota</taxon>
        <taxon>Fungi</taxon>
        <taxon>Dikarya</taxon>
        <taxon>Basidiomycota</taxon>
        <taxon>Agaricomycotina</taxon>
        <taxon>Agaricomycetes</taxon>
        <taxon>Agaricomycetidae</taxon>
        <taxon>Agaricales</taxon>
        <taxon>Marasmiineae</taxon>
        <taxon>Mycenaceae</taxon>
        <taxon>Mycena</taxon>
    </lineage>
</organism>
<feature type="transmembrane region" description="Helical" evidence="11">
    <location>
        <begin position="69"/>
        <end position="91"/>
    </location>
</feature>
<feature type="repeat" description="Solcar" evidence="9">
    <location>
        <begin position="103"/>
        <end position="185"/>
    </location>
</feature>
<reference evidence="12" key="1">
    <citation type="submission" date="2014-09" db="EMBL/GenBank/DDBJ databases">
        <title>Genome sequence of the luminous mushroom Mycena chlorophos for searching fungal bioluminescence genes.</title>
        <authorList>
            <person name="Tanaka Y."/>
            <person name="Kasuga D."/>
            <person name="Oba Y."/>
            <person name="Hase S."/>
            <person name="Sato K."/>
            <person name="Oba Y."/>
            <person name="Sakakibara Y."/>
        </authorList>
    </citation>
    <scope>NUCLEOTIDE SEQUENCE</scope>
</reference>
<accession>A0ABQ0LZT7</accession>
<sequence>MANVADLNPTVDFIAGTIAGTAGLVAGFPFDTVKVRLQTPELSGRYAGSTLGAIATIVREERVLGLYKGIASPLLTVALMNGLVFASYNFFLRLQCPGSTDNASLSQITLAGVGSGIVSAIVTRPTELIKIRQQQCTGDTTARGVAAEIIRAGGVRGLYRGAIATAGRDIGYGAYFASYEATARMFSRPGEPRQGWPVLLAGGVAGIIGWLATFPLDVIKTRIQGTGVGLVAPGIAPLIVAFEGAPRANPYRNTWSAVVHSYRTEGLGVFYRGLAPTLIRAVPVNMVVFRSWREQRDHFVNHGSTERIWATRAWIEAPGEASVLPHIAISTWMPILHHGLTRAVAHSALFCTSNLVRPSGP</sequence>
<dbReference type="InterPro" id="IPR023395">
    <property type="entry name" value="MCP_dom_sf"/>
</dbReference>
<gene>
    <name evidence="12" type="ORF">MCHLO_13211</name>
</gene>
<evidence type="ECO:0000256" key="10">
    <source>
        <dbReference type="RuleBase" id="RU000488"/>
    </source>
</evidence>
<dbReference type="PANTHER" id="PTHR45624:SF10">
    <property type="entry name" value="SLC (SOLUTE CARRIER) HOMOLOG"/>
    <property type="match status" value="1"/>
</dbReference>
<evidence type="ECO:0000256" key="8">
    <source>
        <dbReference type="ARBA" id="ARBA00023136"/>
    </source>
</evidence>
<keyword evidence="5" id="KW-0677">Repeat</keyword>
<evidence type="ECO:0008006" key="14">
    <source>
        <dbReference type="Google" id="ProtNLM"/>
    </source>
</evidence>
<feature type="transmembrane region" description="Helical" evidence="11">
    <location>
        <begin position="195"/>
        <end position="216"/>
    </location>
</feature>
<comment type="similarity">
    <text evidence="2 10">Belongs to the mitochondrial carrier (TC 2.A.29) family.</text>
</comment>
<dbReference type="PROSITE" id="PS50920">
    <property type="entry name" value="SOLCAR"/>
    <property type="match status" value="3"/>
</dbReference>
<dbReference type="PRINTS" id="PR00926">
    <property type="entry name" value="MITOCARRIER"/>
</dbReference>
<evidence type="ECO:0000256" key="6">
    <source>
        <dbReference type="ARBA" id="ARBA00022989"/>
    </source>
</evidence>
<feature type="repeat" description="Solcar" evidence="9">
    <location>
        <begin position="193"/>
        <end position="298"/>
    </location>
</feature>
<evidence type="ECO:0000256" key="4">
    <source>
        <dbReference type="ARBA" id="ARBA00022692"/>
    </source>
</evidence>
<keyword evidence="8 9" id="KW-0472">Membrane</keyword>
<dbReference type="PANTHER" id="PTHR45624">
    <property type="entry name" value="MITOCHONDRIAL BASIC AMINO ACIDS TRANSPORTER-RELATED"/>
    <property type="match status" value="1"/>
</dbReference>
<evidence type="ECO:0000256" key="2">
    <source>
        <dbReference type="ARBA" id="ARBA00006375"/>
    </source>
</evidence>
<keyword evidence="4 9" id="KW-0812">Transmembrane</keyword>
<dbReference type="InterPro" id="IPR050567">
    <property type="entry name" value="Mitochondrial_Carrier"/>
</dbReference>
<evidence type="ECO:0000256" key="5">
    <source>
        <dbReference type="ARBA" id="ARBA00022737"/>
    </source>
</evidence>
<evidence type="ECO:0000256" key="9">
    <source>
        <dbReference type="PROSITE-ProRule" id="PRU00282"/>
    </source>
</evidence>
<evidence type="ECO:0000256" key="1">
    <source>
        <dbReference type="ARBA" id="ARBA00004225"/>
    </source>
</evidence>
<dbReference type="EMBL" id="DF849315">
    <property type="protein sequence ID" value="GAT56567.1"/>
    <property type="molecule type" value="Genomic_DNA"/>
</dbReference>
<name>A0ABQ0LZT7_MYCCL</name>
<dbReference type="SUPFAM" id="SSF103506">
    <property type="entry name" value="Mitochondrial carrier"/>
    <property type="match status" value="1"/>
</dbReference>
<evidence type="ECO:0000256" key="11">
    <source>
        <dbReference type="SAM" id="Phobius"/>
    </source>
</evidence>
<dbReference type="InterPro" id="IPR002067">
    <property type="entry name" value="MCP"/>
</dbReference>
<keyword evidence="6 11" id="KW-1133">Transmembrane helix</keyword>
<comment type="subcellular location">
    <subcellularLocation>
        <location evidence="1">Mitochondrion membrane</location>
        <topology evidence="1">Multi-pass membrane protein</topology>
    </subcellularLocation>
</comment>
<feature type="repeat" description="Solcar" evidence="9">
    <location>
        <begin position="7"/>
        <end position="94"/>
    </location>
</feature>
<evidence type="ECO:0000313" key="13">
    <source>
        <dbReference type="Proteomes" id="UP000815677"/>
    </source>
</evidence>
<dbReference type="InterPro" id="IPR018108">
    <property type="entry name" value="MCP_transmembrane"/>
</dbReference>
<evidence type="ECO:0000313" key="12">
    <source>
        <dbReference type="EMBL" id="GAT56567.1"/>
    </source>
</evidence>
<keyword evidence="13" id="KW-1185">Reference proteome</keyword>
<proteinExistence type="inferred from homology"/>
<dbReference type="Pfam" id="PF00153">
    <property type="entry name" value="Mito_carr"/>
    <property type="match status" value="3"/>
</dbReference>
<evidence type="ECO:0000256" key="7">
    <source>
        <dbReference type="ARBA" id="ARBA00023128"/>
    </source>
</evidence>
<dbReference type="Gene3D" id="1.50.40.10">
    <property type="entry name" value="Mitochondrial carrier domain"/>
    <property type="match status" value="1"/>
</dbReference>